<dbReference type="EC" id="2.7.1.2" evidence="3"/>
<evidence type="ECO:0000256" key="2">
    <source>
        <dbReference type="ARBA" id="ARBA00022777"/>
    </source>
</evidence>
<dbReference type="NCBIfam" id="TIGR00749">
    <property type="entry name" value="glk"/>
    <property type="match status" value="1"/>
</dbReference>
<keyword evidence="1 3" id="KW-0808">Transferase</keyword>
<dbReference type="GO" id="GO:0004340">
    <property type="term" value="F:glucokinase activity"/>
    <property type="evidence" value="ECO:0007669"/>
    <property type="project" value="UniProtKB-EC"/>
</dbReference>
<dbReference type="Gene3D" id="3.30.420.40">
    <property type="match status" value="1"/>
</dbReference>
<keyword evidence="2 3" id="KW-0418">Kinase</keyword>
<dbReference type="InterPro" id="IPR003836">
    <property type="entry name" value="Glucokinase"/>
</dbReference>
<dbReference type="EMBL" id="CP107052">
    <property type="protein sequence ID" value="UYH52218.1"/>
    <property type="molecule type" value="Genomic_DNA"/>
</dbReference>
<dbReference type="InterPro" id="IPR050201">
    <property type="entry name" value="Bacterial_glucokinase"/>
</dbReference>
<dbReference type="HAMAP" id="MF_00524">
    <property type="entry name" value="Glucokinase"/>
    <property type="match status" value="1"/>
</dbReference>
<comment type="similarity">
    <text evidence="3 4">Belongs to the bacterial glucokinase family.</text>
</comment>
<keyword evidence="3" id="KW-0547">Nucleotide-binding</keyword>
<keyword evidence="3" id="KW-0963">Cytoplasm</keyword>
<evidence type="ECO:0000313" key="6">
    <source>
        <dbReference type="Proteomes" id="UP001163831"/>
    </source>
</evidence>
<dbReference type="RefSeq" id="WP_319807813.1">
    <property type="nucleotide sequence ID" value="NZ_CP107052.1"/>
</dbReference>
<accession>A0ABY6GKZ1</accession>
<comment type="catalytic activity">
    <reaction evidence="3">
        <text>D-glucose + ATP = D-glucose 6-phosphate + ADP + H(+)</text>
        <dbReference type="Rhea" id="RHEA:17825"/>
        <dbReference type="ChEBI" id="CHEBI:4167"/>
        <dbReference type="ChEBI" id="CHEBI:15378"/>
        <dbReference type="ChEBI" id="CHEBI:30616"/>
        <dbReference type="ChEBI" id="CHEBI:61548"/>
        <dbReference type="ChEBI" id="CHEBI:456216"/>
        <dbReference type="EC" id="2.7.1.2"/>
    </reaction>
</comment>
<keyword evidence="6" id="KW-1185">Reference proteome</keyword>
<evidence type="ECO:0000256" key="1">
    <source>
        <dbReference type="ARBA" id="ARBA00022679"/>
    </source>
</evidence>
<evidence type="ECO:0000256" key="3">
    <source>
        <dbReference type="HAMAP-Rule" id="MF_00524"/>
    </source>
</evidence>
<evidence type="ECO:0000256" key="4">
    <source>
        <dbReference type="RuleBase" id="RU004046"/>
    </source>
</evidence>
<protein>
    <recommendedName>
        <fullName evidence="3">Glucokinase</fullName>
        <ecNumber evidence="3">2.7.1.2</ecNumber>
    </recommendedName>
    <alternativeName>
        <fullName evidence="3">Glucose kinase</fullName>
    </alternativeName>
</protein>
<proteinExistence type="inferred from homology"/>
<feature type="binding site" evidence="3">
    <location>
        <begin position="7"/>
        <end position="12"/>
    </location>
    <ligand>
        <name>ATP</name>
        <dbReference type="ChEBI" id="CHEBI:30616"/>
    </ligand>
</feature>
<name>A0ABY6GKZ1_9PROT</name>
<dbReference type="InterPro" id="IPR043129">
    <property type="entry name" value="ATPase_NBD"/>
</dbReference>
<sequence length="323" mass="34436">MQEVVAIDIGGTHARFAVAKIADGRVTELAPEVTLRTADHASLALAWRAFAQTQKNPLPRQAGIAIACPIQGNILKMTNNPWVIQPDNLKHSLGLDDFVLINDFGAVAHAVAQVDDAHLKHLCGSDVPLPETGSITVVGPGTGFGAACLLRQSGRYDVIETEGGHIDFAPLDRVEDRILTELRGRFTRVSAERVVSGPGLSNLYEVIAEMHGAPAAIRHNRELWDQAIRGNDDIAAAALERFCLSLGSISGDLALAHGAQGVVIAGGVGLRLADHLPHSGFAERFIAKGRFETMMSRIPVKIITYHQPGLLGAAAAYANRRPG</sequence>
<dbReference type="PANTHER" id="PTHR47690:SF1">
    <property type="entry name" value="GLUCOKINASE"/>
    <property type="match status" value="1"/>
</dbReference>
<comment type="subcellular location">
    <subcellularLocation>
        <location evidence="3">Cytoplasm</location>
    </subcellularLocation>
</comment>
<dbReference type="Proteomes" id="UP001163831">
    <property type="component" value="Chromosome"/>
</dbReference>
<gene>
    <name evidence="3 5" type="primary">glk</name>
    <name evidence="5" type="ORF">N5W20_02880</name>
</gene>
<dbReference type="PANTHER" id="PTHR47690">
    <property type="entry name" value="GLUCOKINASE"/>
    <property type="match status" value="1"/>
</dbReference>
<evidence type="ECO:0000313" key="5">
    <source>
        <dbReference type="EMBL" id="UYH52218.1"/>
    </source>
</evidence>
<reference evidence="5" key="1">
    <citation type="submission" date="2022-10" db="EMBL/GenBank/DDBJ databases">
        <title>Candidatus Kirkpatrella diaphorinas gen. nov., sp. nov., an uncultured endosymbiont identified in a population of Diaphorina citri from Hawaii.</title>
        <authorList>
            <person name="Henry E.M."/>
            <person name="Carlson C.R."/>
            <person name="Kuo Y.-W."/>
        </authorList>
    </citation>
    <scope>NUCLEOTIDE SEQUENCE</scope>
    <source>
        <strain evidence="5">CADCRV1</strain>
    </source>
</reference>
<dbReference type="Gene3D" id="3.40.367.20">
    <property type="match status" value="1"/>
</dbReference>
<keyword evidence="3" id="KW-0324">Glycolysis</keyword>
<organism evidence="5 6">
    <name type="scientific">Candidatus Kirkpatrickella diaphorinae</name>
    <dbReference type="NCBI Taxonomy" id="2984322"/>
    <lineage>
        <taxon>Bacteria</taxon>
        <taxon>Pseudomonadati</taxon>
        <taxon>Pseudomonadota</taxon>
        <taxon>Alphaproteobacteria</taxon>
        <taxon>Acetobacterales</taxon>
        <taxon>Acetobacteraceae</taxon>
        <taxon>Candidatus Kirkpatrickella</taxon>
    </lineage>
</organism>
<dbReference type="NCBIfam" id="NF009073">
    <property type="entry name" value="PRK12408.1"/>
    <property type="match status" value="1"/>
</dbReference>
<dbReference type="Pfam" id="PF02685">
    <property type="entry name" value="Glucokinase"/>
    <property type="match status" value="1"/>
</dbReference>
<dbReference type="SUPFAM" id="SSF53067">
    <property type="entry name" value="Actin-like ATPase domain"/>
    <property type="match status" value="1"/>
</dbReference>
<keyword evidence="3" id="KW-0067">ATP-binding</keyword>
<dbReference type="CDD" id="cd24008">
    <property type="entry name" value="ASKHA_NBD_GLK"/>
    <property type="match status" value="1"/>
</dbReference>